<keyword evidence="3 6" id="KW-0713">Self-incompatibility</keyword>
<evidence type="ECO:0000256" key="3">
    <source>
        <dbReference type="ARBA" id="ARBA00022471"/>
    </source>
</evidence>
<proteinExistence type="inferred from homology"/>
<organism evidence="7 8">
    <name type="scientific">Psophocarpus tetragonolobus</name>
    <name type="common">Winged bean</name>
    <name type="synonym">Dolichos tetragonolobus</name>
    <dbReference type="NCBI Taxonomy" id="3891"/>
    <lineage>
        <taxon>Eukaryota</taxon>
        <taxon>Viridiplantae</taxon>
        <taxon>Streptophyta</taxon>
        <taxon>Embryophyta</taxon>
        <taxon>Tracheophyta</taxon>
        <taxon>Spermatophyta</taxon>
        <taxon>Magnoliopsida</taxon>
        <taxon>eudicotyledons</taxon>
        <taxon>Gunneridae</taxon>
        <taxon>Pentapetalae</taxon>
        <taxon>rosids</taxon>
        <taxon>fabids</taxon>
        <taxon>Fabales</taxon>
        <taxon>Fabaceae</taxon>
        <taxon>Papilionoideae</taxon>
        <taxon>50 kb inversion clade</taxon>
        <taxon>NPAAA clade</taxon>
        <taxon>indigoferoid/millettioid clade</taxon>
        <taxon>Phaseoleae</taxon>
        <taxon>Psophocarpus</taxon>
    </lineage>
</organism>
<reference evidence="7 8" key="1">
    <citation type="submission" date="2024-01" db="EMBL/GenBank/DDBJ databases">
        <title>The genomes of 5 underutilized Papilionoideae crops provide insights into root nodulation and disease resistanc.</title>
        <authorList>
            <person name="Jiang F."/>
        </authorList>
    </citation>
    <scope>NUCLEOTIDE SEQUENCE [LARGE SCALE GENOMIC DNA]</scope>
    <source>
        <strain evidence="7">DUOXIRENSHENG_FW03</strain>
        <tissue evidence="7">Leaves</tissue>
    </source>
</reference>
<evidence type="ECO:0000256" key="5">
    <source>
        <dbReference type="ARBA" id="ARBA00022729"/>
    </source>
</evidence>
<comment type="subcellular location">
    <subcellularLocation>
        <location evidence="1 6">Secreted</location>
    </subcellularLocation>
</comment>
<accession>A0AAN9XJN4</accession>
<evidence type="ECO:0000256" key="2">
    <source>
        <dbReference type="ARBA" id="ARBA00005581"/>
    </source>
</evidence>
<dbReference type="Pfam" id="PF05938">
    <property type="entry name" value="Self-incomp_S1"/>
    <property type="match status" value="1"/>
</dbReference>
<dbReference type="GO" id="GO:0060320">
    <property type="term" value="P:rejection of self pollen"/>
    <property type="evidence" value="ECO:0007669"/>
    <property type="project" value="UniProtKB-KW"/>
</dbReference>
<sequence>MLSLANNVLGMYKTVVNVTNSLGGGLNLAFHCASADNDLGVQLLYPNDSFDWIFRVNIFGTTLFHCSFQWDQVIHKFVIYDAHRDIKLCDLQCHWAILQRGPCLFLGGSAKCYAWNYSIKEENTRTLEKKLEDQSCLHFRFEVCLSHNNFLSHFLSIIHLLVRHGTSLGNSRMHALFLCLARLLTGCKLAFSKNSSMFSLGDISWLAIITFYQQFLFFVPNDNARWATFTLLHWTWNSLLGDLLCWARKH</sequence>
<evidence type="ECO:0000313" key="7">
    <source>
        <dbReference type="EMBL" id="KAK7394769.1"/>
    </source>
</evidence>
<protein>
    <recommendedName>
        <fullName evidence="6">S-protein homolog</fullName>
    </recommendedName>
</protein>
<dbReference type="GO" id="GO:0005576">
    <property type="term" value="C:extracellular region"/>
    <property type="evidence" value="ECO:0007669"/>
    <property type="project" value="UniProtKB-SubCell"/>
</dbReference>
<dbReference type="PANTHER" id="PTHR31232:SF43">
    <property type="entry name" value="S-PROTEIN HOMOLOG 29-RELATED"/>
    <property type="match status" value="1"/>
</dbReference>
<comment type="similarity">
    <text evidence="2 6">Belongs to the plant self-incompatibility (S1) protein family.</text>
</comment>
<evidence type="ECO:0000256" key="6">
    <source>
        <dbReference type="RuleBase" id="RU367044"/>
    </source>
</evidence>
<keyword evidence="5" id="KW-0732">Signal</keyword>
<dbReference type="AlphaFoldDB" id="A0AAN9XJN4"/>
<dbReference type="PANTHER" id="PTHR31232">
    <property type="match status" value="1"/>
</dbReference>
<comment type="caution">
    <text evidence="7">The sequence shown here is derived from an EMBL/GenBank/DDBJ whole genome shotgun (WGS) entry which is preliminary data.</text>
</comment>
<evidence type="ECO:0000256" key="4">
    <source>
        <dbReference type="ARBA" id="ARBA00022525"/>
    </source>
</evidence>
<dbReference type="Proteomes" id="UP001386955">
    <property type="component" value="Unassembled WGS sequence"/>
</dbReference>
<keyword evidence="8" id="KW-1185">Reference proteome</keyword>
<dbReference type="InterPro" id="IPR010264">
    <property type="entry name" value="Self-incomp_S1"/>
</dbReference>
<name>A0AAN9XJN4_PSOTE</name>
<keyword evidence="4 6" id="KW-0964">Secreted</keyword>
<dbReference type="EMBL" id="JAYMYS010000004">
    <property type="protein sequence ID" value="KAK7394769.1"/>
    <property type="molecule type" value="Genomic_DNA"/>
</dbReference>
<evidence type="ECO:0000313" key="8">
    <source>
        <dbReference type="Proteomes" id="UP001386955"/>
    </source>
</evidence>
<gene>
    <name evidence="7" type="ORF">VNO78_15308</name>
</gene>
<evidence type="ECO:0000256" key="1">
    <source>
        <dbReference type="ARBA" id="ARBA00004613"/>
    </source>
</evidence>